<protein>
    <submittedName>
        <fullName evidence="2">Uncharacterized protein</fullName>
    </submittedName>
</protein>
<gene>
    <name evidence="2" type="ORF">E2C01_003354</name>
</gene>
<evidence type="ECO:0000256" key="1">
    <source>
        <dbReference type="SAM" id="MobiDB-lite"/>
    </source>
</evidence>
<feature type="region of interest" description="Disordered" evidence="1">
    <location>
        <begin position="166"/>
        <end position="186"/>
    </location>
</feature>
<feature type="compositionally biased region" description="Basic and acidic residues" evidence="1">
    <location>
        <begin position="123"/>
        <end position="136"/>
    </location>
</feature>
<dbReference type="EMBL" id="VSRR010000127">
    <property type="protein sequence ID" value="MPC10714.1"/>
    <property type="molecule type" value="Genomic_DNA"/>
</dbReference>
<name>A0A5B7CPY7_PORTR</name>
<keyword evidence="3" id="KW-1185">Reference proteome</keyword>
<sequence>MGEARRPSGQMPGGREWCDRWQGTISRVDVTVPSALASVRLPPLIKPHHSWMNRQTWPRVFWHLMVNYANLRCECRGANDSRRPSEALTPDSPPHFSLADHQLHKSYPVSTTLAPERTLGYSARKERREGRVESDAARAPSPPREGRCAVRQFHRPSPDHLEAAVAAQTDSGRDKQGNAGGRSYKPVPEVRLASPRLALPRPGRLREHIVSRSRHCCHMPAAPLTSRVLHAFTITTTTTTTTTLPEVDKPLQVIISKKIVNSRDYIKCLPRAVFMKAKVPVSLVSV</sequence>
<organism evidence="2 3">
    <name type="scientific">Portunus trituberculatus</name>
    <name type="common">Swimming crab</name>
    <name type="synonym">Neptunus trituberculatus</name>
    <dbReference type="NCBI Taxonomy" id="210409"/>
    <lineage>
        <taxon>Eukaryota</taxon>
        <taxon>Metazoa</taxon>
        <taxon>Ecdysozoa</taxon>
        <taxon>Arthropoda</taxon>
        <taxon>Crustacea</taxon>
        <taxon>Multicrustacea</taxon>
        <taxon>Malacostraca</taxon>
        <taxon>Eumalacostraca</taxon>
        <taxon>Eucarida</taxon>
        <taxon>Decapoda</taxon>
        <taxon>Pleocyemata</taxon>
        <taxon>Brachyura</taxon>
        <taxon>Eubrachyura</taxon>
        <taxon>Portunoidea</taxon>
        <taxon>Portunidae</taxon>
        <taxon>Portuninae</taxon>
        <taxon>Portunus</taxon>
    </lineage>
</organism>
<accession>A0A5B7CPY7</accession>
<evidence type="ECO:0000313" key="2">
    <source>
        <dbReference type="EMBL" id="MPC10714.1"/>
    </source>
</evidence>
<dbReference type="Proteomes" id="UP000324222">
    <property type="component" value="Unassembled WGS sequence"/>
</dbReference>
<reference evidence="2 3" key="1">
    <citation type="submission" date="2019-05" db="EMBL/GenBank/DDBJ databases">
        <title>Another draft genome of Portunus trituberculatus and its Hox gene families provides insights of decapod evolution.</title>
        <authorList>
            <person name="Jeong J.-H."/>
            <person name="Song I."/>
            <person name="Kim S."/>
            <person name="Choi T."/>
            <person name="Kim D."/>
            <person name="Ryu S."/>
            <person name="Kim W."/>
        </authorList>
    </citation>
    <scope>NUCLEOTIDE SEQUENCE [LARGE SCALE GENOMIC DNA]</scope>
    <source>
        <tissue evidence="2">Muscle</tissue>
    </source>
</reference>
<evidence type="ECO:0000313" key="3">
    <source>
        <dbReference type="Proteomes" id="UP000324222"/>
    </source>
</evidence>
<feature type="region of interest" description="Disordered" evidence="1">
    <location>
        <begin position="109"/>
        <end position="147"/>
    </location>
</feature>
<comment type="caution">
    <text evidence="2">The sequence shown here is derived from an EMBL/GenBank/DDBJ whole genome shotgun (WGS) entry which is preliminary data.</text>
</comment>
<dbReference type="AlphaFoldDB" id="A0A5B7CPY7"/>
<proteinExistence type="predicted"/>